<dbReference type="InterPro" id="IPR019734">
    <property type="entry name" value="TPR_rpt"/>
</dbReference>
<evidence type="ECO:0000313" key="5">
    <source>
        <dbReference type="Proteomes" id="UP000325755"/>
    </source>
</evidence>
<feature type="repeat" description="TPR" evidence="3">
    <location>
        <begin position="108"/>
        <end position="141"/>
    </location>
</feature>
<dbReference type="PROSITE" id="PS50005">
    <property type="entry name" value="TPR"/>
    <property type="match status" value="3"/>
</dbReference>
<dbReference type="PROSITE" id="PS50293">
    <property type="entry name" value="TPR_REGION"/>
    <property type="match status" value="1"/>
</dbReference>
<keyword evidence="1" id="KW-0677">Repeat</keyword>
<dbReference type="OrthoDB" id="238183at2"/>
<keyword evidence="5" id="KW-1185">Reference proteome</keyword>
<reference evidence="4 5" key="1">
    <citation type="submission" date="2019-09" db="EMBL/GenBank/DDBJ databases">
        <title>Ecophysiology of the spiral-shaped methanotroph Methylospira mobilis as revealed by the complete genome sequence.</title>
        <authorList>
            <person name="Oshkin I.Y."/>
            <person name="Dedysh S.N."/>
            <person name="Miroshnikov K."/>
            <person name="Danilova O.V."/>
            <person name="Hakobyan A."/>
            <person name="Liesack W."/>
        </authorList>
    </citation>
    <scope>NUCLEOTIDE SEQUENCE [LARGE SCALE GENOMIC DNA]</scope>
    <source>
        <strain evidence="4 5">Shm1</strain>
    </source>
</reference>
<dbReference type="Gene3D" id="3.40.50.2000">
    <property type="entry name" value="Glycogen Phosphorylase B"/>
    <property type="match status" value="1"/>
</dbReference>
<keyword evidence="2 3" id="KW-0802">TPR repeat</keyword>
<dbReference type="InParanoid" id="A0A5Q0BQU2"/>
<dbReference type="Gene3D" id="1.25.40.10">
    <property type="entry name" value="Tetratricopeptide repeat domain"/>
    <property type="match status" value="2"/>
</dbReference>
<organism evidence="4 5">
    <name type="scientific">Candidatus Methylospira mobilis</name>
    <dbReference type="NCBI Taxonomy" id="1808979"/>
    <lineage>
        <taxon>Bacteria</taxon>
        <taxon>Pseudomonadati</taxon>
        <taxon>Pseudomonadota</taxon>
        <taxon>Gammaproteobacteria</taxon>
        <taxon>Methylococcales</taxon>
        <taxon>Methylococcaceae</taxon>
        <taxon>Candidatus Methylospira</taxon>
    </lineage>
</organism>
<evidence type="ECO:0000313" key="4">
    <source>
        <dbReference type="EMBL" id="QFY44056.1"/>
    </source>
</evidence>
<evidence type="ECO:0000256" key="1">
    <source>
        <dbReference type="ARBA" id="ARBA00022737"/>
    </source>
</evidence>
<dbReference type="Pfam" id="PF13414">
    <property type="entry name" value="TPR_11"/>
    <property type="match status" value="1"/>
</dbReference>
<dbReference type="PANTHER" id="PTHR44943">
    <property type="entry name" value="CELLULOSE SYNTHASE OPERON PROTEIN C"/>
    <property type="match status" value="1"/>
</dbReference>
<gene>
    <name evidence="4" type="ORF">F6R98_16625</name>
</gene>
<dbReference type="Proteomes" id="UP000325755">
    <property type="component" value="Chromosome"/>
</dbReference>
<dbReference type="KEGG" id="mmob:F6R98_16625"/>
<name>A0A5Q0BQU2_9GAMM</name>
<dbReference type="InterPro" id="IPR011990">
    <property type="entry name" value="TPR-like_helical_dom_sf"/>
</dbReference>
<proteinExistence type="predicted"/>
<feature type="repeat" description="TPR" evidence="3">
    <location>
        <begin position="46"/>
        <end position="79"/>
    </location>
</feature>
<evidence type="ECO:0000256" key="3">
    <source>
        <dbReference type="PROSITE-ProRule" id="PRU00339"/>
    </source>
</evidence>
<dbReference type="EMBL" id="CP044205">
    <property type="protein sequence ID" value="QFY44056.1"/>
    <property type="molecule type" value="Genomic_DNA"/>
</dbReference>
<dbReference type="Pfam" id="PF13432">
    <property type="entry name" value="TPR_16"/>
    <property type="match status" value="2"/>
</dbReference>
<protein>
    <submittedName>
        <fullName evidence="4">Tetratricopeptide repeat protein</fullName>
    </submittedName>
</protein>
<evidence type="ECO:0000256" key="2">
    <source>
        <dbReference type="ARBA" id="ARBA00022803"/>
    </source>
</evidence>
<dbReference type="SMART" id="SM00028">
    <property type="entry name" value="TPR"/>
    <property type="match status" value="5"/>
</dbReference>
<feature type="repeat" description="TPR" evidence="3">
    <location>
        <begin position="142"/>
        <end position="175"/>
    </location>
</feature>
<dbReference type="SUPFAM" id="SSF53756">
    <property type="entry name" value="UDP-Glycosyltransferase/glycogen phosphorylase"/>
    <property type="match status" value="1"/>
</dbReference>
<dbReference type="AlphaFoldDB" id="A0A5Q0BQU2"/>
<dbReference type="PANTHER" id="PTHR44943:SF8">
    <property type="entry name" value="TPR REPEAT-CONTAINING PROTEIN MJ0263"/>
    <property type="match status" value="1"/>
</dbReference>
<accession>A0A5Q0BQU2</accession>
<dbReference type="RefSeq" id="WP_153250027.1">
    <property type="nucleotide sequence ID" value="NZ_CP044205.1"/>
</dbReference>
<dbReference type="SUPFAM" id="SSF48452">
    <property type="entry name" value="TPR-like"/>
    <property type="match status" value="1"/>
</dbReference>
<dbReference type="InterPro" id="IPR051685">
    <property type="entry name" value="Ycf3/AcsC/BcsC/TPR_MFPF"/>
</dbReference>
<sequence length="522" mass="59187">MTYTAYSEVGKVVDLMIRSISFKNDHRYEEALACLGEAVALNPIFFPALFDKGILLDSLSRYEEASECFERVLNFTPGDTNTLELLNKSLEDALQKYEQHLSGNTCDAEAFYKRANILRRLHRYEEAIGSYDRALELKPDYPDALNERGNALILLNRYEDAVACYNHMLELSENSAIALFNRGNALRGIDRIAEALASYRAASTIAPGMAEAFIEQSHCHLLLGEYGQGWPQYEYRWLTEQLRVYLPLSPQPLWLGKEQLADKTILLLCEQGFGDTIQFLRFIPLVAQQAKQTILRIPAPLKTLIEDTLTGVRIIGTEEPFPPHDVHCPLMSLPLAFGTELETVPNDIPYISAPSAQTEKWRALLGPGNRPRVGIAWAGRQYPPLNHRRDMRLSAIAPLMDMDIELISLQKEVPAHDRETIAAMPYLNRLIESSGDFADTAALIANLDMVICVDTVIAHLAGGLGKPVWIMVSYINDWRWLHKRSDSPWYPTARIFRQKTHDDWDEVIREIAQHLEDRIIPA</sequence>